<reference evidence="1 2" key="1">
    <citation type="submission" date="2013-02" db="EMBL/GenBank/DDBJ databases">
        <authorList>
            <person name="Harkins D.M."/>
            <person name="Durkin A.S."/>
            <person name="Brinkac L.M."/>
            <person name="Haft D.H."/>
            <person name="Selengut J.D."/>
            <person name="Sanka R."/>
            <person name="DePew J."/>
            <person name="Purushe J."/>
            <person name="Tulsiani S.M."/>
            <person name="Graham G.C."/>
            <person name="Burns M.-A."/>
            <person name="Dohnt M.F."/>
            <person name="Smythe L.D."/>
            <person name="McKay D.B."/>
            <person name="Craig S.B."/>
            <person name="Vinetz J.M."/>
            <person name="Sutton G.G."/>
            <person name="Nierman W.C."/>
            <person name="Fouts D.E."/>
        </authorList>
    </citation>
    <scope>NUCLEOTIDE SEQUENCE [LARGE SCALE GENOMIC DNA]</scope>
    <source>
        <strain evidence="1 2">LT2186</strain>
    </source>
</reference>
<gene>
    <name evidence="1" type="ORF">LEP1GSC151_3221</name>
</gene>
<accession>M3FUP6</accession>
<evidence type="ECO:0000313" key="2">
    <source>
        <dbReference type="Proteomes" id="UP000011776"/>
    </source>
</evidence>
<dbReference type="BioCyc" id="LINT1001599:G11K9-3716-MONOMER"/>
<organism evidence="1 2">
    <name type="scientific">Leptospira interrogans serovar Grippotyphosa str. LT2186</name>
    <dbReference type="NCBI Taxonomy" id="1001599"/>
    <lineage>
        <taxon>Bacteria</taxon>
        <taxon>Pseudomonadati</taxon>
        <taxon>Spirochaetota</taxon>
        <taxon>Spirochaetia</taxon>
        <taxon>Leptospirales</taxon>
        <taxon>Leptospiraceae</taxon>
        <taxon>Leptospira</taxon>
    </lineage>
</organism>
<dbReference type="EMBL" id="AFME02000192">
    <property type="protein sequence ID" value="EMG11134.1"/>
    <property type="molecule type" value="Genomic_DNA"/>
</dbReference>
<comment type="caution">
    <text evidence="1">The sequence shown here is derived from an EMBL/GenBank/DDBJ whole genome shotgun (WGS) entry which is preliminary data.</text>
</comment>
<dbReference type="PANTHER" id="PTHR39338:SF7">
    <property type="entry name" value="BLL6692 PROTEIN"/>
    <property type="match status" value="1"/>
</dbReference>
<proteinExistence type="predicted"/>
<evidence type="ECO:0000313" key="1">
    <source>
        <dbReference type="EMBL" id="EMG11134.1"/>
    </source>
</evidence>
<dbReference type="Proteomes" id="UP000011776">
    <property type="component" value="Unassembled WGS sequence"/>
</dbReference>
<dbReference type="PANTHER" id="PTHR39338">
    <property type="entry name" value="BLL5662 PROTEIN-RELATED"/>
    <property type="match status" value="1"/>
</dbReference>
<sequence>MVKDIKYFDAFDLVFSEIFGERGALKPELKQELFNWLNEIFDNPNKLPPSLIPPDQLLEELKKGSKNKKENITEEISG</sequence>
<dbReference type="AlphaFoldDB" id="M3FUP6"/>
<name>M3FUP6_LEPIR</name>
<protein>
    <submittedName>
        <fullName evidence="1">Uncharacterized protein</fullName>
    </submittedName>
</protein>